<feature type="transmembrane region" description="Helical" evidence="7">
    <location>
        <begin position="354"/>
        <end position="372"/>
    </location>
</feature>
<feature type="transmembrane region" description="Helical" evidence="7">
    <location>
        <begin position="253"/>
        <end position="276"/>
    </location>
</feature>
<evidence type="ECO:0000259" key="8">
    <source>
        <dbReference type="Pfam" id="PF02687"/>
    </source>
</evidence>
<dbReference type="InterPro" id="IPR050250">
    <property type="entry name" value="Macrolide_Exporter_MacB"/>
</dbReference>
<evidence type="ECO:0000256" key="4">
    <source>
        <dbReference type="ARBA" id="ARBA00022989"/>
    </source>
</evidence>
<dbReference type="PANTHER" id="PTHR30572:SF4">
    <property type="entry name" value="ABC TRANSPORTER PERMEASE YTRF"/>
    <property type="match status" value="1"/>
</dbReference>
<dbReference type="GO" id="GO:0005886">
    <property type="term" value="C:plasma membrane"/>
    <property type="evidence" value="ECO:0007669"/>
    <property type="project" value="UniProtKB-SubCell"/>
</dbReference>
<dbReference type="Pfam" id="PF02687">
    <property type="entry name" value="FtsX"/>
    <property type="match status" value="1"/>
</dbReference>
<reference evidence="9" key="1">
    <citation type="submission" date="2019-08" db="EMBL/GenBank/DDBJ databases">
        <authorList>
            <person name="Kucharzyk K."/>
            <person name="Murdoch R.W."/>
            <person name="Higgins S."/>
            <person name="Loffler F."/>
        </authorList>
    </citation>
    <scope>NUCLEOTIDE SEQUENCE</scope>
</reference>
<accession>A0A644YKV9</accession>
<feature type="domain" description="ABC3 transporter permease C-terminal" evidence="8">
    <location>
        <begin position="253"/>
        <end position="382"/>
    </location>
</feature>
<dbReference type="EMBL" id="VSSQ01005472">
    <property type="protein sequence ID" value="MPM29282.1"/>
    <property type="molecule type" value="Genomic_DNA"/>
</dbReference>
<organism evidence="9">
    <name type="scientific">bioreactor metagenome</name>
    <dbReference type="NCBI Taxonomy" id="1076179"/>
    <lineage>
        <taxon>unclassified sequences</taxon>
        <taxon>metagenomes</taxon>
        <taxon>ecological metagenomes</taxon>
    </lineage>
</organism>
<evidence type="ECO:0000256" key="3">
    <source>
        <dbReference type="ARBA" id="ARBA00022692"/>
    </source>
</evidence>
<gene>
    <name evidence="9" type="ORF">SDC9_75822</name>
</gene>
<keyword evidence="3 7" id="KW-0812">Transmembrane</keyword>
<comment type="subcellular location">
    <subcellularLocation>
        <location evidence="1">Cell membrane</location>
        <topology evidence="1">Multi-pass membrane protein</topology>
    </subcellularLocation>
</comment>
<evidence type="ECO:0000256" key="5">
    <source>
        <dbReference type="ARBA" id="ARBA00023136"/>
    </source>
</evidence>
<sequence length="390" mass="43371">MKLLKLVFRNLIGNGLKTWLNVFVLSIAFVLIIFMQALLQGWDRQAMADTVKWEIAGGQYWNVKYDPFDPFTLDSAVSELPRQLARQYETGQIEPVLIVSGTIYPSGRSMPVLMKGIRPGQKLLELPTTLLMNPTDSTDIPAIIGSNMAHQAGLTENDIVTLRWRDANGTFEAQDIRIAGVFKTFVPTVDAGQIWLPLDLLQKMTLNPDKATLLIKSKEVNEAPVAGWNFKDVKELTKTLRETLRSKAVGQSIFYVIFLLLALLAIFDTQTLSIFYRQREIGTFVALGMTKKEVVRLFTLEGTMNAILAIVLGAVYGIPLFIYFAVNGIPMPSGTSDFGVAISDKIYPAFPPKLIVGTILFIILVTAWVSYLPARKIVKMNPADAIRGKI</sequence>
<keyword evidence="4 7" id="KW-1133">Transmembrane helix</keyword>
<protein>
    <recommendedName>
        <fullName evidence="8">ABC3 transporter permease C-terminal domain-containing protein</fullName>
    </recommendedName>
</protein>
<evidence type="ECO:0000256" key="2">
    <source>
        <dbReference type="ARBA" id="ARBA00022475"/>
    </source>
</evidence>
<dbReference type="InterPro" id="IPR003838">
    <property type="entry name" value="ABC3_permease_C"/>
</dbReference>
<feature type="transmembrane region" description="Helical" evidence="7">
    <location>
        <begin position="20"/>
        <end position="39"/>
    </location>
</feature>
<dbReference type="PANTHER" id="PTHR30572">
    <property type="entry name" value="MEMBRANE COMPONENT OF TRANSPORTER-RELATED"/>
    <property type="match status" value="1"/>
</dbReference>
<dbReference type="AlphaFoldDB" id="A0A644YKV9"/>
<keyword evidence="5 7" id="KW-0472">Membrane</keyword>
<keyword evidence="2" id="KW-1003">Cell membrane</keyword>
<evidence type="ECO:0000313" key="9">
    <source>
        <dbReference type="EMBL" id="MPM29282.1"/>
    </source>
</evidence>
<comment type="caution">
    <text evidence="9">The sequence shown here is derived from an EMBL/GenBank/DDBJ whole genome shotgun (WGS) entry which is preliminary data.</text>
</comment>
<proteinExistence type="inferred from homology"/>
<dbReference type="GO" id="GO:0022857">
    <property type="term" value="F:transmembrane transporter activity"/>
    <property type="evidence" value="ECO:0007669"/>
    <property type="project" value="TreeGrafter"/>
</dbReference>
<evidence type="ECO:0000256" key="7">
    <source>
        <dbReference type="SAM" id="Phobius"/>
    </source>
</evidence>
<evidence type="ECO:0000256" key="1">
    <source>
        <dbReference type="ARBA" id="ARBA00004651"/>
    </source>
</evidence>
<feature type="transmembrane region" description="Helical" evidence="7">
    <location>
        <begin position="297"/>
        <end position="326"/>
    </location>
</feature>
<comment type="similarity">
    <text evidence="6">Belongs to the ABC-4 integral membrane protein family.</text>
</comment>
<name>A0A644YKV9_9ZZZZ</name>
<evidence type="ECO:0000256" key="6">
    <source>
        <dbReference type="ARBA" id="ARBA00038076"/>
    </source>
</evidence>